<evidence type="ECO:0000259" key="1">
    <source>
        <dbReference type="Pfam" id="PF13456"/>
    </source>
</evidence>
<dbReference type="GO" id="GO:0003676">
    <property type="term" value="F:nucleic acid binding"/>
    <property type="evidence" value="ECO:0007669"/>
    <property type="project" value="InterPro"/>
</dbReference>
<dbReference type="Pfam" id="PF13456">
    <property type="entry name" value="RVT_3"/>
    <property type="match status" value="1"/>
</dbReference>
<dbReference type="InterPro" id="IPR044730">
    <property type="entry name" value="RNase_H-like_dom_plant"/>
</dbReference>
<dbReference type="EMBL" id="JBAMMX010000017">
    <property type="protein sequence ID" value="KAK6924082.1"/>
    <property type="molecule type" value="Genomic_DNA"/>
</dbReference>
<proteinExistence type="predicted"/>
<dbReference type="CDD" id="cd06222">
    <property type="entry name" value="RNase_H_like"/>
    <property type="match status" value="1"/>
</dbReference>
<feature type="domain" description="RNase H type-1" evidence="1">
    <location>
        <begin position="188"/>
        <end position="264"/>
    </location>
</feature>
<name>A0AAN8V7B8_9MAGN</name>
<dbReference type="PANTHER" id="PTHR47723">
    <property type="entry name" value="OS05G0353850 PROTEIN"/>
    <property type="match status" value="1"/>
</dbReference>
<evidence type="ECO:0000313" key="2">
    <source>
        <dbReference type="EMBL" id="KAK6924082.1"/>
    </source>
</evidence>
<gene>
    <name evidence="2" type="ORF">RJ641_010282</name>
</gene>
<sequence>MPAGESNIFNGSPSRKIHVAVEARQLGGSEVSDGSNGDRIKIECGPIDNGTVGVYDRRYCRSLIGKEIWRHLRCGTRCGGNEREGRNETLPKTNMTFFVLGGGGGGLGKRVSLEKRFLKEDYKIQARCNSNIKNVRMLPMQVARWIISFNSEIKNVIRKSPIRENSREKWFVSQMVMLQLEESEETLEDSGLLGLNLAKRKGLRNSEFGVDSAAVVSLLREACNDDHHLSALIKDCRSLMVKVNTVKINHTFKEGNKYADHLASLGYNSRPGVCELLNPPDSLFSFSKQ</sequence>
<comment type="caution">
    <text evidence="2">The sequence shown here is derived from an EMBL/GenBank/DDBJ whole genome shotgun (WGS) entry which is preliminary data.</text>
</comment>
<keyword evidence="3" id="KW-1185">Reference proteome</keyword>
<organism evidence="2 3">
    <name type="scientific">Dillenia turbinata</name>
    <dbReference type="NCBI Taxonomy" id="194707"/>
    <lineage>
        <taxon>Eukaryota</taxon>
        <taxon>Viridiplantae</taxon>
        <taxon>Streptophyta</taxon>
        <taxon>Embryophyta</taxon>
        <taxon>Tracheophyta</taxon>
        <taxon>Spermatophyta</taxon>
        <taxon>Magnoliopsida</taxon>
        <taxon>eudicotyledons</taxon>
        <taxon>Gunneridae</taxon>
        <taxon>Pentapetalae</taxon>
        <taxon>Dilleniales</taxon>
        <taxon>Dilleniaceae</taxon>
        <taxon>Dillenia</taxon>
    </lineage>
</organism>
<dbReference type="Gene3D" id="3.30.420.10">
    <property type="entry name" value="Ribonuclease H-like superfamily/Ribonuclease H"/>
    <property type="match status" value="1"/>
</dbReference>
<dbReference type="PANTHER" id="PTHR47723:SF13">
    <property type="entry name" value="PUTATIVE-RELATED"/>
    <property type="match status" value="1"/>
</dbReference>
<evidence type="ECO:0000313" key="3">
    <source>
        <dbReference type="Proteomes" id="UP001370490"/>
    </source>
</evidence>
<dbReference type="InterPro" id="IPR036397">
    <property type="entry name" value="RNaseH_sf"/>
</dbReference>
<protein>
    <submittedName>
        <fullName evidence="2">Ribonuclease H domain</fullName>
    </submittedName>
</protein>
<dbReference type="InterPro" id="IPR002156">
    <property type="entry name" value="RNaseH_domain"/>
</dbReference>
<dbReference type="AlphaFoldDB" id="A0AAN8V7B8"/>
<dbReference type="InterPro" id="IPR053151">
    <property type="entry name" value="RNase_H-like"/>
</dbReference>
<accession>A0AAN8V7B8</accession>
<dbReference type="GO" id="GO:0004523">
    <property type="term" value="F:RNA-DNA hybrid ribonuclease activity"/>
    <property type="evidence" value="ECO:0007669"/>
    <property type="project" value="InterPro"/>
</dbReference>
<reference evidence="2 3" key="1">
    <citation type="submission" date="2023-12" db="EMBL/GenBank/DDBJ databases">
        <title>A high-quality genome assembly for Dillenia turbinata (Dilleniales).</title>
        <authorList>
            <person name="Chanderbali A."/>
        </authorList>
    </citation>
    <scope>NUCLEOTIDE SEQUENCE [LARGE SCALE GENOMIC DNA]</scope>
    <source>
        <strain evidence="2">LSX21</strain>
        <tissue evidence="2">Leaf</tissue>
    </source>
</reference>
<dbReference type="Proteomes" id="UP001370490">
    <property type="component" value="Unassembled WGS sequence"/>
</dbReference>